<accession>A0A5N5UHU6</accession>
<dbReference type="PROSITE" id="PS51186">
    <property type="entry name" value="GNAT"/>
    <property type="match status" value="1"/>
</dbReference>
<proteinExistence type="predicted"/>
<accession>A0A5N5U8K5</accession>
<keyword evidence="7" id="KW-1185">Reference proteome</keyword>
<dbReference type="Gene3D" id="3.40.630.30">
    <property type="match status" value="1"/>
</dbReference>
<protein>
    <submittedName>
        <fullName evidence="3">GNAT family N-acetyltransferase</fullName>
    </submittedName>
</protein>
<reference evidence="5 6" key="1">
    <citation type="submission" date="2019-10" db="EMBL/GenBank/DDBJ databases">
        <title>Unraveling microbial dark matter from salterns through culturing: the case of the genus Halosegnis.</title>
        <authorList>
            <person name="Duran-Viseras A."/>
            <person name="Andrei A.-S."/>
            <person name="Vera-Gargallo B."/>
            <person name="Ghai R."/>
            <person name="Sanchez-Porro C."/>
            <person name="Ventosa A."/>
        </authorList>
    </citation>
    <scope>NUCLEOTIDE SEQUENCE [LARGE SCALE GENOMIC DNA]</scope>
    <source>
        <strain evidence="3 6">F17-44</strain>
        <strain evidence="2 7">F18-79</strain>
        <strain evidence="4 5">F19-13</strain>
    </source>
</reference>
<evidence type="ECO:0000313" key="6">
    <source>
        <dbReference type="Proteomes" id="UP000326302"/>
    </source>
</evidence>
<evidence type="ECO:0000313" key="7">
    <source>
        <dbReference type="Proteomes" id="UP000326865"/>
    </source>
</evidence>
<evidence type="ECO:0000313" key="5">
    <source>
        <dbReference type="Proteomes" id="UP000326207"/>
    </source>
</evidence>
<keyword evidence="3" id="KW-0808">Transferase</keyword>
<evidence type="ECO:0000313" key="2">
    <source>
        <dbReference type="EMBL" id="KAB7514955.1"/>
    </source>
</evidence>
<dbReference type="Proteomes" id="UP000326207">
    <property type="component" value="Unassembled WGS sequence"/>
</dbReference>
<gene>
    <name evidence="2" type="ORF">DM867_07595</name>
    <name evidence="3" type="ORF">DMP03_02590</name>
    <name evidence="4" type="ORF">DP108_03320</name>
</gene>
<sequence length="205" mass="23546">MSLFPEMLESDRLRYEALRPETFDPLDFYQYVNADAPHIDEITRYVTWDPHETPKESAEFIERSGEQFANGEASQYALYATEGELAGEFVGMGGLGVDWDRELATLGAWLRKQAWGNGYSGERAARLLELAFDRLDLAMVAVKHVPENEPSERAITKYVDRFGGRREGRMRRSTVDPDGGVYDMVRYTISQAEFEANRCERTRRK</sequence>
<organism evidence="3 6">
    <name type="scientific">Halosegnis rubeus</name>
    <dbReference type="NCBI Taxonomy" id="2212850"/>
    <lineage>
        <taxon>Archaea</taxon>
        <taxon>Methanobacteriati</taxon>
        <taxon>Methanobacteriota</taxon>
        <taxon>Stenosarchaea group</taxon>
        <taxon>Halobacteria</taxon>
        <taxon>Halobacteriales</taxon>
        <taxon>Natronomonadaceae</taxon>
        <taxon>Halosegnis</taxon>
    </lineage>
</organism>
<dbReference type="PANTHER" id="PTHR43441:SF11">
    <property type="entry name" value="RIBOSOMAL-PROTEIN-SERINE ACETYLTRANSFERASE"/>
    <property type="match status" value="1"/>
</dbReference>
<dbReference type="InterPro" id="IPR016181">
    <property type="entry name" value="Acyl_CoA_acyltransferase"/>
</dbReference>
<dbReference type="EMBL" id="QKKZ01000002">
    <property type="protein sequence ID" value="KAB7514955.1"/>
    <property type="molecule type" value="Genomic_DNA"/>
</dbReference>
<dbReference type="SUPFAM" id="SSF55729">
    <property type="entry name" value="Acyl-CoA N-acyltransferases (Nat)"/>
    <property type="match status" value="1"/>
</dbReference>
<evidence type="ECO:0000259" key="1">
    <source>
        <dbReference type="PROSITE" id="PS51186"/>
    </source>
</evidence>
<evidence type="ECO:0000313" key="3">
    <source>
        <dbReference type="EMBL" id="KAB7518265.1"/>
    </source>
</evidence>
<dbReference type="Proteomes" id="UP000326865">
    <property type="component" value="Unassembled WGS sequence"/>
</dbReference>
<dbReference type="EMBL" id="QMDY01000002">
    <property type="protein sequence ID" value="KAB7519156.1"/>
    <property type="molecule type" value="Genomic_DNA"/>
</dbReference>
<comment type="caution">
    <text evidence="3">The sequence shown here is derived from an EMBL/GenBank/DDBJ whole genome shotgun (WGS) entry which is preliminary data.</text>
</comment>
<feature type="domain" description="N-acetyltransferase" evidence="1">
    <location>
        <begin position="26"/>
        <end position="189"/>
    </location>
</feature>
<accession>A0A5N5UN75</accession>
<dbReference type="AlphaFoldDB" id="A0A5N5UHU6"/>
<evidence type="ECO:0000313" key="4">
    <source>
        <dbReference type="EMBL" id="KAB7519156.1"/>
    </source>
</evidence>
<dbReference type="RefSeq" id="WP_152119157.1">
    <property type="nucleotide sequence ID" value="NZ_QJOW01000001.1"/>
</dbReference>
<dbReference type="PANTHER" id="PTHR43441">
    <property type="entry name" value="RIBOSOMAL-PROTEIN-SERINE ACETYLTRANSFERASE"/>
    <property type="match status" value="1"/>
</dbReference>
<dbReference type="EMBL" id="QJOW01000001">
    <property type="protein sequence ID" value="KAB7518265.1"/>
    <property type="molecule type" value="Genomic_DNA"/>
</dbReference>
<name>A0A5N5UHU6_9EURY</name>
<dbReference type="Proteomes" id="UP000326302">
    <property type="component" value="Unassembled WGS sequence"/>
</dbReference>
<dbReference type="GO" id="GO:0005737">
    <property type="term" value="C:cytoplasm"/>
    <property type="evidence" value="ECO:0007669"/>
    <property type="project" value="TreeGrafter"/>
</dbReference>
<dbReference type="GO" id="GO:1990189">
    <property type="term" value="F:protein N-terminal-serine acetyltransferase activity"/>
    <property type="evidence" value="ECO:0007669"/>
    <property type="project" value="TreeGrafter"/>
</dbReference>
<dbReference type="InterPro" id="IPR051908">
    <property type="entry name" value="Ribosomal_N-acetyltransferase"/>
</dbReference>
<dbReference type="GO" id="GO:0008999">
    <property type="term" value="F:protein-N-terminal-alanine acetyltransferase activity"/>
    <property type="evidence" value="ECO:0007669"/>
    <property type="project" value="TreeGrafter"/>
</dbReference>
<dbReference type="InterPro" id="IPR000182">
    <property type="entry name" value="GNAT_dom"/>
</dbReference>
<dbReference type="Pfam" id="PF13302">
    <property type="entry name" value="Acetyltransf_3"/>
    <property type="match status" value="1"/>
</dbReference>